<dbReference type="PROSITE" id="PS51762">
    <property type="entry name" value="GH16_2"/>
    <property type="match status" value="1"/>
</dbReference>
<comment type="caution">
    <text evidence="3">The sequence shown here is derived from an EMBL/GenBank/DDBJ whole genome shotgun (WGS) entry which is preliminary data.</text>
</comment>
<evidence type="ECO:0000259" key="2">
    <source>
        <dbReference type="PROSITE" id="PS51762"/>
    </source>
</evidence>
<dbReference type="PANTHER" id="PTHR10963">
    <property type="entry name" value="GLYCOSYL HYDROLASE-RELATED"/>
    <property type="match status" value="1"/>
</dbReference>
<accession>A0AAI8V8A8</accession>
<dbReference type="GO" id="GO:0031505">
    <property type="term" value="P:fungal-type cell wall organization"/>
    <property type="evidence" value="ECO:0007669"/>
    <property type="project" value="TreeGrafter"/>
</dbReference>
<dbReference type="GO" id="GO:0009277">
    <property type="term" value="C:fungal-type cell wall"/>
    <property type="evidence" value="ECO:0007669"/>
    <property type="project" value="TreeGrafter"/>
</dbReference>
<evidence type="ECO:0000313" key="4">
    <source>
        <dbReference type="Proteomes" id="UP001295740"/>
    </source>
</evidence>
<feature type="chain" id="PRO_5042525297" evidence="1">
    <location>
        <begin position="22"/>
        <end position="535"/>
    </location>
</feature>
<name>A0AAI8V8A8_9PEZI</name>
<dbReference type="Pfam" id="PF00722">
    <property type="entry name" value="Glyco_hydro_16"/>
    <property type="match status" value="1"/>
</dbReference>
<dbReference type="GO" id="GO:0005975">
    <property type="term" value="P:carbohydrate metabolic process"/>
    <property type="evidence" value="ECO:0007669"/>
    <property type="project" value="InterPro"/>
</dbReference>
<sequence>MTWKFPPLSLVCLNIALRVGAQRFDGQYWPCNPMKNYWSTSNYANINYNKLAKNGAEFTVAKRHDAPQLFSDFYIFFGRVDVVMQVAPGTGIISSSVLMSDDFDEIDWEMSGNKFNLTAQYPSGVVQNNYFSKGITGLYDRGMWVPCSQPQTTFHTYSVDWTPTKLDWLLDGKVIRTFLAANADSTTHQFPQTPSKIQMGMWDGGDPEENSGTMSWAGGMTDLTKAPFTMFVKSVRITNYNPAKYYNWTDQSGSWKSIKALNISLPSSTTTAEKSTTTAIQPLRTDLPVSPNGHCGISVNTVCKGSLFGDCCSAFGYYGNTTESILSRRAIYESVIGGVCAVISVQLSGAGVDREIHVRAAFHDTDIGLVGGTTTVQLSGAFFDLNIYVYQAIHDPGDDEELCVALPNYQSYIQAAPTATPSPGPGDAYLLSSANAGQFNVIEGQLVYDNGNDDPLYMGVEDPANKTQRTLETWFDAAENTYGTFAFQGDTLTWEVDDIARPNTAAWLVCGGEGRLYVNTGAYAYERPTAARIRR</sequence>
<protein>
    <submittedName>
        <fullName evidence="3">Uu.00g025140.m01.CDS01</fullName>
    </submittedName>
</protein>
<reference evidence="3" key="1">
    <citation type="submission" date="2023-10" db="EMBL/GenBank/DDBJ databases">
        <authorList>
            <person name="Hackl T."/>
        </authorList>
    </citation>
    <scope>NUCLEOTIDE SEQUENCE</scope>
</reference>
<dbReference type="Proteomes" id="UP001295740">
    <property type="component" value="Unassembled WGS sequence"/>
</dbReference>
<dbReference type="PANTHER" id="PTHR10963:SF68">
    <property type="entry name" value="GLYCOSIDASE CRH1-RELATED"/>
    <property type="match status" value="1"/>
</dbReference>
<feature type="domain" description="GH16" evidence="2">
    <location>
        <begin position="1"/>
        <end position="232"/>
    </location>
</feature>
<dbReference type="InterPro" id="IPR000757">
    <property type="entry name" value="Beta-glucanase-like"/>
</dbReference>
<keyword evidence="1" id="KW-0732">Signal</keyword>
<keyword evidence="4" id="KW-1185">Reference proteome</keyword>
<gene>
    <name evidence="3" type="ORF">KHLLAP_LOCUS129</name>
</gene>
<proteinExistence type="predicted"/>
<dbReference type="SUPFAM" id="SSF49899">
    <property type="entry name" value="Concanavalin A-like lectins/glucanases"/>
    <property type="match status" value="1"/>
</dbReference>
<evidence type="ECO:0000256" key="1">
    <source>
        <dbReference type="SAM" id="SignalP"/>
    </source>
</evidence>
<dbReference type="InterPro" id="IPR013320">
    <property type="entry name" value="ConA-like_dom_sf"/>
</dbReference>
<dbReference type="Gene3D" id="2.60.120.200">
    <property type="match status" value="1"/>
</dbReference>
<dbReference type="InterPro" id="IPR050546">
    <property type="entry name" value="Glycosyl_Hydrlase_16"/>
</dbReference>
<feature type="signal peptide" evidence="1">
    <location>
        <begin position="1"/>
        <end position="21"/>
    </location>
</feature>
<dbReference type="AlphaFoldDB" id="A0AAI8V8A8"/>
<evidence type="ECO:0000313" key="3">
    <source>
        <dbReference type="EMBL" id="CAJ2499661.1"/>
    </source>
</evidence>
<organism evidence="3 4">
    <name type="scientific">Anthostomella pinea</name>
    <dbReference type="NCBI Taxonomy" id="933095"/>
    <lineage>
        <taxon>Eukaryota</taxon>
        <taxon>Fungi</taxon>
        <taxon>Dikarya</taxon>
        <taxon>Ascomycota</taxon>
        <taxon>Pezizomycotina</taxon>
        <taxon>Sordariomycetes</taxon>
        <taxon>Xylariomycetidae</taxon>
        <taxon>Xylariales</taxon>
        <taxon>Xylariaceae</taxon>
        <taxon>Anthostomella</taxon>
    </lineage>
</organism>
<dbReference type="EMBL" id="CAUWAG010000003">
    <property type="protein sequence ID" value="CAJ2499661.1"/>
    <property type="molecule type" value="Genomic_DNA"/>
</dbReference>
<dbReference type="GO" id="GO:0016757">
    <property type="term" value="F:glycosyltransferase activity"/>
    <property type="evidence" value="ECO:0007669"/>
    <property type="project" value="TreeGrafter"/>
</dbReference>
<dbReference type="GO" id="GO:0004553">
    <property type="term" value="F:hydrolase activity, hydrolyzing O-glycosyl compounds"/>
    <property type="evidence" value="ECO:0007669"/>
    <property type="project" value="InterPro"/>
</dbReference>